<dbReference type="GO" id="GO:0005524">
    <property type="term" value="F:ATP binding"/>
    <property type="evidence" value="ECO:0007669"/>
    <property type="project" value="UniProtKB-KW"/>
</dbReference>
<evidence type="ECO:0000313" key="9">
    <source>
        <dbReference type="EMBL" id="NIH58059.1"/>
    </source>
</evidence>
<dbReference type="Gene3D" id="3.40.50.300">
    <property type="entry name" value="P-loop containing nucleotide triphosphate hydrolases"/>
    <property type="match status" value="2"/>
</dbReference>
<dbReference type="SUPFAM" id="SSF52540">
    <property type="entry name" value="P-loop containing nucleoside triphosphate hydrolases"/>
    <property type="match status" value="2"/>
</dbReference>
<dbReference type="NCBIfam" id="NF007739">
    <property type="entry name" value="PRK10419.1"/>
    <property type="match status" value="2"/>
</dbReference>
<name>A0ABX0SI89_9ACTN</name>
<dbReference type="EMBL" id="JAAMOZ010000002">
    <property type="protein sequence ID" value="NIH58059.1"/>
    <property type="molecule type" value="Genomic_DNA"/>
</dbReference>
<keyword evidence="4" id="KW-1003">Cell membrane</keyword>
<keyword evidence="3" id="KW-0813">Transport</keyword>
<dbReference type="SMART" id="SM00382">
    <property type="entry name" value="AAA"/>
    <property type="match status" value="2"/>
</dbReference>
<comment type="subcellular location">
    <subcellularLocation>
        <location evidence="1">Cell membrane</location>
        <topology evidence="1">Peripheral membrane protein</topology>
    </subcellularLocation>
</comment>
<evidence type="ECO:0000256" key="7">
    <source>
        <dbReference type="ARBA" id="ARBA00023136"/>
    </source>
</evidence>
<comment type="similarity">
    <text evidence="2">Belongs to the ABC transporter superfamily.</text>
</comment>
<keyword evidence="10" id="KW-1185">Reference proteome</keyword>
<dbReference type="Pfam" id="PF08352">
    <property type="entry name" value="oligo_HPY"/>
    <property type="match status" value="2"/>
</dbReference>
<dbReference type="InterPro" id="IPR003593">
    <property type="entry name" value="AAA+_ATPase"/>
</dbReference>
<evidence type="ECO:0000259" key="8">
    <source>
        <dbReference type="PROSITE" id="PS50893"/>
    </source>
</evidence>
<feature type="domain" description="ABC transporter" evidence="8">
    <location>
        <begin position="289"/>
        <end position="535"/>
    </location>
</feature>
<evidence type="ECO:0000256" key="4">
    <source>
        <dbReference type="ARBA" id="ARBA00022475"/>
    </source>
</evidence>
<sequence>MAPESDGPLLRVAGLTVGFGEPSAPVVDDLHFDVTTGETVALVGESGSGKTMTAMSVLGLLPPTATVTGSVRLAGKEVIGAPEDQLRAIRGRSAAMIFQEPMTAFNPVYTVGRQIVDALRARERISRAEAMNRAVDLLRRVGIPEPERRAKSYPHELSGGQRQRAMIALAISGNPSLLIADEPTTALDVTVQAEILALMKGLQRDLGMAILLITHDMGVVAEMADRVVVMKDGIGVEQADVFELFEAPRNDYTRALLEAVPRPGVGGRLHRLSVGEPARAEGEDESPALEVSHLSVRYPGKFLSPGFLAVNDVSLTIPRGQVLGLVGESGSGKSTIGKTIAGLLRPESGTVTVAGKDALVSSESRLREIRRNYGMVFQDPASSLNPRNSIGQSIAEPLLVHARSLTASQRQARVNELLEQVELPVAWHVRFPHELSGGQRQRVGIARALAANPHLLIADEPTSALDVSVQAAVLELFQRLQRDLGFSCLFISHDLAVVEILADRVAVLADGALVEEGDAEQVLRSPVTDYTKRLIAAAPVPDPRVQRARAAARIETEAAALTS</sequence>
<dbReference type="NCBIfam" id="NF008453">
    <property type="entry name" value="PRK11308.1"/>
    <property type="match status" value="2"/>
</dbReference>
<accession>A0ABX0SI89</accession>
<keyword evidence="7" id="KW-0472">Membrane</keyword>
<proteinExistence type="inferred from homology"/>
<dbReference type="InterPro" id="IPR013563">
    <property type="entry name" value="Oligopep_ABC_C"/>
</dbReference>
<organism evidence="9 10">
    <name type="scientific">Brooklawnia cerclae</name>
    <dbReference type="NCBI Taxonomy" id="349934"/>
    <lineage>
        <taxon>Bacteria</taxon>
        <taxon>Bacillati</taxon>
        <taxon>Actinomycetota</taxon>
        <taxon>Actinomycetes</taxon>
        <taxon>Propionibacteriales</taxon>
        <taxon>Propionibacteriaceae</taxon>
        <taxon>Brooklawnia</taxon>
    </lineage>
</organism>
<dbReference type="RefSeq" id="WP_167169705.1">
    <property type="nucleotide sequence ID" value="NZ_BAAAOO010000006.1"/>
</dbReference>
<dbReference type="PANTHER" id="PTHR43297">
    <property type="entry name" value="OLIGOPEPTIDE TRANSPORT ATP-BINDING PROTEIN APPD"/>
    <property type="match status" value="1"/>
</dbReference>
<evidence type="ECO:0000256" key="3">
    <source>
        <dbReference type="ARBA" id="ARBA00022448"/>
    </source>
</evidence>
<protein>
    <submittedName>
        <fullName evidence="9">Peptide/nickel transport system ATP-binding protein</fullName>
    </submittedName>
</protein>
<evidence type="ECO:0000256" key="2">
    <source>
        <dbReference type="ARBA" id="ARBA00005417"/>
    </source>
</evidence>
<dbReference type="InterPro" id="IPR050388">
    <property type="entry name" value="ABC_Ni/Peptide_Import"/>
</dbReference>
<keyword evidence="5" id="KW-0547">Nucleotide-binding</keyword>
<feature type="domain" description="ABC transporter" evidence="8">
    <location>
        <begin position="10"/>
        <end position="257"/>
    </location>
</feature>
<dbReference type="PROSITE" id="PS50893">
    <property type="entry name" value="ABC_TRANSPORTER_2"/>
    <property type="match status" value="2"/>
</dbReference>
<dbReference type="PROSITE" id="PS00211">
    <property type="entry name" value="ABC_TRANSPORTER_1"/>
    <property type="match status" value="2"/>
</dbReference>
<dbReference type="InterPro" id="IPR017871">
    <property type="entry name" value="ABC_transporter-like_CS"/>
</dbReference>
<dbReference type="Proteomes" id="UP000749311">
    <property type="component" value="Unassembled WGS sequence"/>
</dbReference>
<evidence type="ECO:0000256" key="6">
    <source>
        <dbReference type="ARBA" id="ARBA00022840"/>
    </source>
</evidence>
<keyword evidence="6 9" id="KW-0067">ATP-binding</keyword>
<evidence type="ECO:0000256" key="1">
    <source>
        <dbReference type="ARBA" id="ARBA00004202"/>
    </source>
</evidence>
<dbReference type="InterPro" id="IPR003439">
    <property type="entry name" value="ABC_transporter-like_ATP-bd"/>
</dbReference>
<evidence type="ECO:0000313" key="10">
    <source>
        <dbReference type="Proteomes" id="UP000749311"/>
    </source>
</evidence>
<dbReference type="PANTHER" id="PTHR43297:SF2">
    <property type="entry name" value="DIPEPTIDE TRANSPORT ATP-BINDING PROTEIN DPPD"/>
    <property type="match status" value="1"/>
</dbReference>
<comment type="caution">
    <text evidence="9">The sequence shown here is derived from an EMBL/GenBank/DDBJ whole genome shotgun (WGS) entry which is preliminary data.</text>
</comment>
<reference evidence="9 10" key="1">
    <citation type="submission" date="2020-02" db="EMBL/GenBank/DDBJ databases">
        <title>Sequencing the genomes of 1000 actinobacteria strains.</title>
        <authorList>
            <person name="Klenk H.-P."/>
        </authorList>
    </citation>
    <scope>NUCLEOTIDE SEQUENCE [LARGE SCALE GENOMIC DNA]</scope>
    <source>
        <strain evidence="9 10">DSM 19609</strain>
    </source>
</reference>
<gene>
    <name evidence="9" type="ORF">FB473_002751</name>
</gene>
<dbReference type="InterPro" id="IPR027417">
    <property type="entry name" value="P-loop_NTPase"/>
</dbReference>
<dbReference type="CDD" id="cd03257">
    <property type="entry name" value="ABC_NikE_OppD_transporters"/>
    <property type="match status" value="2"/>
</dbReference>
<evidence type="ECO:0000256" key="5">
    <source>
        <dbReference type="ARBA" id="ARBA00022741"/>
    </source>
</evidence>
<dbReference type="Pfam" id="PF00005">
    <property type="entry name" value="ABC_tran"/>
    <property type="match status" value="2"/>
</dbReference>